<dbReference type="EMBL" id="BSDT01000001">
    <property type="protein sequence ID" value="GLI41622.1"/>
    <property type="molecule type" value="Genomic_DNA"/>
</dbReference>
<dbReference type="RefSeq" id="WP_281846144.1">
    <property type="nucleotide sequence ID" value="NZ_BAAAOL010000013.1"/>
</dbReference>
<dbReference type="Proteomes" id="UP001144313">
    <property type="component" value="Unassembled WGS sequence"/>
</dbReference>
<accession>A0A9W6LF59</accession>
<reference evidence="1" key="1">
    <citation type="submission" date="2022-12" db="EMBL/GenBank/DDBJ databases">
        <title>Reference genome sequencing for broad-spectrum identification of bacterial and archaeal isolates by mass spectrometry.</title>
        <authorList>
            <person name="Sekiguchi Y."/>
            <person name="Tourlousse D.M."/>
        </authorList>
    </citation>
    <scope>NUCLEOTIDE SEQUENCE</scope>
    <source>
        <strain evidence="1">LLR39Z86</strain>
    </source>
</reference>
<evidence type="ECO:0000313" key="2">
    <source>
        <dbReference type="Proteomes" id="UP001144313"/>
    </source>
</evidence>
<keyword evidence="2" id="KW-1185">Reference proteome</keyword>
<proteinExistence type="predicted"/>
<sequence length="70" mass="7332">MDAYALLAMQMVGSEARSALPDAPVVPDRPTLLGRIAGGFTAARRGLIARDLRAASEAALPTRAEVRRAA</sequence>
<name>A0A9W6LF59_9ACTN</name>
<gene>
    <name evidence="1" type="ORF">GALLR39Z86_14720</name>
</gene>
<dbReference type="AlphaFoldDB" id="A0A9W6LF59"/>
<evidence type="ECO:0000313" key="1">
    <source>
        <dbReference type="EMBL" id="GLI41622.1"/>
    </source>
</evidence>
<comment type="caution">
    <text evidence="1">The sequence shown here is derived from an EMBL/GenBank/DDBJ whole genome shotgun (WGS) entry which is preliminary data.</text>
</comment>
<organism evidence="1 2">
    <name type="scientific">Glycomyces algeriensis</name>
    <dbReference type="NCBI Taxonomy" id="256037"/>
    <lineage>
        <taxon>Bacteria</taxon>
        <taxon>Bacillati</taxon>
        <taxon>Actinomycetota</taxon>
        <taxon>Actinomycetes</taxon>
        <taxon>Glycomycetales</taxon>
        <taxon>Glycomycetaceae</taxon>
        <taxon>Glycomyces</taxon>
    </lineage>
</organism>
<protein>
    <submittedName>
        <fullName evidence="1">Uncharacterized protein</fullName>
    </submittedName>
</protein>